<dbReference type="HOGENOM" id="CLU_2739651_0_0_1"/>
<evidence type="ECO:0000313" key="3">
    <source>
        <dbReference type="Proteomes" id="UP000053841"/>
    </source>
</evidence>
<reference evidence="2 3" key="1">
    <citation type="journal article" date="2013" name="PLoS Genet.">
        <title>Comparative genome structure, secondary metabolite, and effector coding capacity across Cochliobolus pathogens.</title>
        <authorList>
            <person name="Condon B.J."/>
            <person name="Leng Y."/>
            <person name="Wu D."/>
            <person name="Bushley K.E."/>
            <person name="Ohm R.A."/>
            <person name="Otillar R."/>
            <person name="Martin J."/>
            <person name="Schackwitz W."/>
            <person name="Grimwood J."/>
            <person name="MohdZainudin N."/>
            <person name="Xue C."/>
            <person name="Wang R."/>
            <person name="Manning V.A."/>
            <person name="Dhillon B."/>
            <person name="Tu Z.J."/>
            <person name="Steffenson B.J."/>
            <person name="Salamov A."/>
            <person name="Sun H."/>
            <person name="Lowry S."/>
            <person name="LaButti K."/>
            <person name="Han J."/>
            <person name="Copeland A."/>
            <person name="Lindquist E."/>
            <person name="Barry K."/>
            <person name="Schmutz J."/>
            <person name="Baker S.E."/>
            <person name="Ciuffetti L.M."/>
            <person name="Grigoriev I.V."/>
            <person name="Zhong S."/>
            <person name="Turgeon B.G."/>
        </authorList>
    </citation>
    <scope>NUCLEOTIDE SEQUENCE [LARGE SCALE GENOMIC DNA]</scope>
    <source>
        <strain evidence="2 3">26-R-13</strain>
    </source>
</reference>
<protein>
    <submittedName>
        <fullName evidence="2">Uncharacterized protein</fullName>
    </submittedName>
</protein>
<proteinExistence type="predicted"/>
<dbReference type="KEGG" id="bze:COCCADRAFT_110304"/>
<dbReference type="STRING" id="930089.W6XQU4"/>
<dbReference type="GeneID" id="19144075"/>
<sequence>MSTESLTADPAPAANRGPSAATKDTASATVISLVDDDDEFDEDIDSDEFAAAEVAATQAPTNTVCKTQIRH</sequence>
<organism evidence="2 3">
    <name type="scientific">Cochliobolus carbonum (strain 26-R-13)</name>
    <name type="common">Maize leaf spot fungus</name>
    <name type="synonym">Bipolaris zeicola</name>
    <dbReference type="NCBI Taxonomy" id="930089"/>
    <lineage>
        <taxon>Eukaryota</taxon>
        <taxon>Fungi</taxon>
        <taxon>Dikarya</taxon>
        <taxon>Ascomycota</taxon>
        <taxon>Pezizomycotina</taxon>
        <taxon>Dothideomycetes</taxon>
        <taxon>Pleosporomycetidae</taxon>
        <taxon>Pleosporales</taxon>
        <taxon>Pleosporineae</taxon>
        <taxon>Pleosporaceae</taxon>
        <taxon>Bipolaris</taxon>
    </lineage>
</organism>
<dbReference type="AlphaFoldDB" id="W6XQU4"/>
<gene>
    <name evidence="2" type="ORF">COCCADRAFT_110304</name>
</gene>
<dbReference type="Proteomes" id="UP000053841">
    <property type="component" value="Unassembled WGS sequence"/>
</dbReference>
<name>W6XQU4_COCC2</name>
<keyword evidence="3" id="KW-1185">Reference proteome</keyword>
<evidence type="ECO:0000256" key="1">
    <source>
        <dbReference type="SAM" id="MobiDB-lite"/>
    </source>
</evidence>
<dbReference type="RefSeq" id="XP_007717704.1">
    <property type="nucleotide sequence ID" value="XM_007719514.1"/>
</dbReference>
<accession>W6XQU4</accession>
<dbReference type="EMBL" id="KI964854">
    <property type="protein sequence ID" value="EUC27988.1"/>
    <property type="molecule type" value="Genomic_DNA"/>
</dbReference>
<evidence type="ECO:0000313" key="2">
    <source>
        <dbReference type="EMBL" id="EUC27988.1"/>
    </source>
</evidence>
<feature type="region of interest" description="Disordered" evidence="1">
    <location>
        <begin position="1"/>
        <end position="26"/>
    </location>
</feature>